<dbReference type="GO" id="GO:0009306">
    <property type="term" value="P:protein secretion"/>
    <property type="evidence" value="ECO:0007669"/>
    <property type="project" value="TreeGrafter"/>
</dbReference>
<proteinExistence type="inferred from homology"/>
<dbReference type="InterPro" id="IPR039600">
    <property type="entry name" value="TANGO6/Rtp1"/>
</dbReference>
<dbReference type="SUPFAM" id="SSF48371">
    <property type="entry name" value="ARM repeat"/>
    <property type="match status" value="1"/>
</dbReference>
<dbReference type="Pfam" id="PF25267">
    <property type="entry name" value="TANGO6_N"/>
    <property type="match status" value="1"/>
</dbReference>
<dbReference type="Pfam" id="PF23565">
    <property type="entry name" value="ARM_TANGO6"/>
    <property type="match status" value="1"/>
</dbReference>
<gene>
    <name evidence="7" type="primary">LOC112056755</name>
</gene>
<evidence type="ECO:0000259" key="2">
    <source>
        <dbReference type="Pfam" id="PF10304"/>
    </source>
</evidence>
<name>A0A6J1P589_BICAN</name>
<dbReference type="PANTHER" id="PTHR20959">
    <property type="entry name" value="TRANSPORT AND GOLGI ORGANIZATION PROTEIN 6 FAMILY MEMBER"/>
    <property type="match status" value="1"/>
</dbReference>
<evidence type="ECO:0000313" key="6">
    <source>
        <dbReference type="Proteomes" id="UP001652582"/>
    </source>
</evidence>
<dbReference type="InterPro" id="IPR057407">
    <property type="entry name" value="HEAT_TANGO6"/>
</dbReference>
<reference evidence="7" key="1">
    <citation type="submission" date="2025-08" db="UniProtKB">
        <authorList>
            <consortium name="RefSeq"/>
        </authorList>
    </citation>
    <scope>IDENTIFICATION</scope>
</reference>
<dbReference type="InterPro" id="IPR011989">
    <property type="entry name" value="ARM-like"/>
</dbReference>
<keyword evidence="6" id="KW-1185">Reference proteome</keyword>
<dbReference type="KEGG" id="bany:112056755"/>
<feature type="domain" description="RNA polymerase II assembly factor Rtp1 C-terminal" evidence="3">
    <location>
        <begin position="641"/>
        <end position="762"/>
    </location>
</feature>
<feature type="domain" description="RNA polymerase II assembly factor Rtp1 C-terminal" evidence="2">
    <location>
        <begin position="853"/>
        <end position="887"/>
    </location>
</feature>
<evidence type="ECO:0000259" key="4">
    <source>
        <dbReference type="Pfam" id="PF23565"/>
    </source>
</evidence>
<dbReference type="InterPro" id="IPR016024">
    <property type="entry name" value="ARM-type_fold"/>
</dbReference>
<dbReference type="InterPro" id="IPR019414">
    <property type="entry name" value="Rtp1_C2"/>
</dbReference>
<accession>A0A6J1P589</accession>
<evidence type="ECO:0000259" key="5">
    <source>
        <dbReference type="Pfam" id="PF25267"/>
    </source>
</evidence>
<organism evidence="6 7">
    <name type="scientific">Bicyclus anynana</name>
    <name type="common">Squinting bush brown butterfly</name>
    <dbReference type="NCBI Taxonomy" id="110368"/>
    <lineage>
        <taxon>Eukaryota</taxon>
        <taxon>Metazoa</taxon>
        <taxon>Ecdysozoa</taxon>
        <taxon>Arthropoda</taxon>
        <taxon>Hexapoda</taxon>
        <taxon>Insecta</taxon>
        <taxon>Pterygota</taxon>
        <taxon>Neoptera</taxon>
        <taxon>Endopterygota</taxon>
        <taxon>Lepidoptera</taxon>
        <taxon>Glossata</taxon>
        <taxon>Ditrysia</taxon>
        <taxon>Papilionoidea</taxon>
        <taxon>Nymphalidae</taxon>
        <taxon>Satyrinae</taxon>
        <taxon>Satyrini</taxon>
        <taxon>Mycalesina</taxon>
        <taxon>Bicyclus</taxon>
    </lineage>
</organism>
<evidence type="ECO:0000256" key="1">
    <source>
        <dbReference type="ARBA" id="ARBA00005724"/>
    </source>
</evidence>
<sequence length="915" mass="103712">MTDVGVIFGRIEKIIKNESNNVFMTAIANHIIISKDKNTDVPDSFELLSTFLKKIIQEIDALAAEIKKNNEVLLSVKHQKVLRSCYQIIASFGIASCLMPGLGISLSKRCVSGQSMPQIHLSDEQKYKVLVTSTDFLHRSYNVPILKNIIVTFHLIDYLAALIQLAFAPLKKPGVYPNFTMTQELYDELNIDRQKYVQIYEYLVSNCFQPMLMKELLVLQNVADQRTPLFVKKIIAKEMSRRLIASGGLLSLIRCFIDSEDMDTGLDWKKVDMICKIISTKHGNMNESEYLSNITVQLKQIFAINNSKYIVTAISCLLTLHEKYKNAEQVKNLVTDVFQTLNYDILVTKSGLPGTIILTPQEIDHNVQIINYLMSMSQIVIPPALIKSNLYILFLLRANCTKNEMKLKLTNIILKLLELHDKSEICDVLKKLLFGQNKLQEGDVLIEEFEAGLTVKYCNSHMDNQEDKAVVNFVEIFDAMDVNELISNFFEACLQIFVEVNNVRCVKNKTETLLSLEDESVLMNFNDEKYARILTILSEISTSQKVTNVLKNNPFIVVDFVESILININDTTDECKSIALILLNTVLSNTNQTYMLKEKLYSFLPKLEKMAGSGSEYIKILCKETMYLISAESPKVADTPFEKAISNVFDNLLPIKAHGIIELGKLIDKADPETISKRHYIFCLLQEHLKDPDSYVYLSTINCMATLATHCTTDVLSVLCKEYLNVSTELSIESKENQNKAAELRMKIGDIIVKVIKRLGEMTIVHKNILLNAVLGACRDEDPLIRASALSNLAEISLILNYKIGSIIYEVLLCIWSIIETDKAIECRRAAVMVIASLLKGLGKETLVELKDNILPIYRTLNKLYKDSNEDSVVRLHAQLALEELNDTVSEFLFCELPIQKEIVMIKESNDIVFK</sequence>
<dbReference type="InterPro" id="IPR019451">
    <property type="entry name" value="Rtp1_C1"/>
</dbReference>
<evidence type="ECO:0000259" key="3">
    <source>
        <dbReference type="Pfam" id="PF10363"/>
    </source>
</evidence>
<dbReference type="OrthoDB" id="39591at2759"/>
<dbReference type="Gene3D" id="1.25.10.10">
    <property type="entry name" value="Leucine-rich Repeat Variant"/>
    <property type="match status" value="1"/>
</dbReference>
<comment type="similarity">
    <text evidence="1">Belongs to the Tango6 family.</text>
</comment>
<dbReference type="Pfam" id="PF10363">
    <property type="entry name" value="RTP1_C1"/>
    <property type="match status" value="1"/>
</dbReference>
<feature type="domain" description="TANGO6 HEAT repeat" evidence="4">
    <location>
        <begin position="243"/>
        <end position="446"/>
    </location>
</feature>
<dbReference type="Pfam" id="PF10304">
    <property type="entry name" value="RTP1_C2"/>
    <property type="match status" value="1"/>
</dbReference>
<protein>
    <submittedName>
        <fullName evidence="7">Transport and Golgi organization protein 6</fullName>
    </submittedName>
</protein>
<dbReference type="AlphaFoldDB" id="A0A6J1P589"/>
<dbReference type="InterPro" id="IPR057347">
    <property type="entry name" value="TANGO6_N"/>
</dbReference>
<dbReference type="PANTHER" id="PTHR20959:SF1">
    <property type="entry name" value="TRANSPORT AND GOLGI ORGANIZATION PROTEIN 6 HOMOLOG"/>
    <property type="match status" value="1"/>
</dbReference>
<evidence type="ECO:0000313" key="7">
    <source>
        <dbReference type="RefSeq" id="XP_023952997.2"/>
    </source>
</evidence>
<dbReference type="GeneID" id="112056755"/>
<dbReference type="RefSeq" id="XP_023952997.2">
    <property type="nucleotide sequence ID" value="XM_024097229.2"/>
</dbReference>
<feature type="domain" description="TANGO6 N-terminal" evidence="5">
    <location>
        <begin position="74"/>
        <end position="228"/>
    </location>
</feature>
<dbReference type="Proteomes" id="UP001652582">
    <property type="component" value="Chromosome 3"/>
</dbReference>